<gene>
    <name evidence="6" type="ORF">HYH02_013848</name>
</gene>
<dbReference type="SUPFAM" id="SSF48452">
    <property type="entry name" value="TPR-like"/>
    <property type="match status" value="1"/>
</dbReference>
<evidence type="ECO:0000256" key="1">
    <source>
        <dbReference type="ARBA" id="ARBA00022737"/>
    </source>
</evidence>
<dbReference type="GO" id="GO:0005634">
    <property type="term" value="C:nucleus"/>
    <property type="evidence" value="ECO:0007669"/>
    <property type="project" value="TreeGrafter"/>
</dbReference>
<name>A0A835T068_9CHLO</name>
<dbReference type="PANTHER" id="PTHR46035">
    <property type="entry name" value="TETRATRICOPEPTIDE REPEAT PROTEIN 4"/>
    <property type="match status" value="1"/>
</dbReference>
<dbReference type="PANTHER" id="PTHR46035:SF1">
    <property type="entry name" value="TETRATRICOPEPTIDE REPEAT PROTEIN 4"/>
    <property type="match status" value="1"/>
</dbReference>
<comment type="similarity">
    <text evidence="3">Belongs to the TTC4 family.</text>
</comment>
<evidence type="ECO:0000256" key="2">
    <source>
        <dbReference type="ARBA" id="ARBA00022803"/>
    </source>
</evidence>
<dbReference type="GO" id="GO:0005829">
    <property type="term" value="C:cytosol"/>
    <property type="evidence" value="ECO:0007669"/>
    <property type="project" value="TreeGrafter"/>
</dbReference>
<dbReference type="Pfam" id="PF18972">
    <property type="entry name" value="Wheel"/>
    <property type="match status" value="1"/>
</dbReference>
<dbReference type="InterPro" id="IPR044059">
    <property type="entry name" value="Csn1/TTC4_wheel"/>
</dbReference>
<evidence type="ECO:0000256" key="4">
    <source>
        <dbReference type="SAM" id="MobiDB-lite"/>
    </source>
</evidence>
<feature type="domain" description="Cns1/TTC4 wheel" evidence="5">
    <location>
        <begin position="243"/>
        <end position="307"/>
    </location>
</feature>
<dbReference type="GO" id="GO:0006457">
    <property type="term" value="P:protein folding"/>
    <property type="evidence" value="ECO:0007669"/>
    <property type="project" value="TreeGrafter"/>
</dbReference>
<dbReference type="InterPro" id="IPR011990">
    <property type="entry name" value="TPR-like_helical_dom_sf"/>
</dbReference>
<sequence length="388" mass="43086">MSDSDSEDERRKPQLVDDNKGLHPLFWDALPEDAEDDPLYAALKAVDDEVPPEDKAESFKTNGNNKLKLAMSDKADAAAKRTLLREAVQFYSSGLELAVPNDALNAALHCNRAHVHLLLGNYRKAYNDALAARKLQPGNIKAMFRAARAASRLGMWEQCEALCAEGRGADPASKDFDAMAKEAASKLAERRQREERIRAQAEAEAAPARALVDVLVAHGCKMTRPQVTAGNRSKPSLGEDGRSLVWPVLLLYPESGQQDVVEAWAEDDAFNDHLDMMFDPEGPPLEWDERGEYKRDRIELYYLAHAGKPLNRDQLVEAMQGRWPSGLDGSSGGPEKYGSRAARMRKVNTKHSLRQVLAQEDHVIAGVPLFFVVAKGTPFRERFLESGR</sequence>
<dbReference type="Gene3D" id="1.25.40.10">
    <property type="entry name" value="Tetratricopeptide repeat domain"/>
    <property type="match status" value="1"/>
</dbReference>
<dbReference type="InterPro" id="IPR019734">
    <property type="entry name" value="TPR_rpt"/>
</dbReference>
<dbReference type="GO" id="GO:0030544">
    <property type="term" value="F:Hsp70 protein binding"/>
    <property type="evidence" value="ECO:0007669"/>
    <property type="project" value="TreeGrafter"/>
</dbReference>
<protein>
    <recommendedName>
        <fullName evidence="5">Cns1/TTC4 wheel domain-containing protein</fullName>
    </recommendedName>
</protein>
<keyword evidence="7" id="KW-1185">Reference proteome</keyword>
<dbReference type="SMART" id="SM00028">
    <property type="entry name" value="TPR"/>
    <property type="match status" value="2"/>
</dbReference>
<proteinExistence type="inferred from homology"/>
<dbReference type="CDD" id="cd21377">
    <property type="entry name" value="CTWD_Cns1-like"/>
    <property type="match status" value="1"/>
</dbReference>
<evidence type="ECO:0000259" key="5">
    <source>
        <dbReference type="Pfam" id="PF18972"/>
    </source>
</evidence>
<dbReference type="Proteomes" id="UP000613740">
    <property type="component" value="Unassembled WGS sequence"/>
</dbReference>
<feature type="compositionally biased region" description="Basic and acidic residues" evidence="4">
    <location>
        <begin position="8"/>
        <end position="21"/>
    </location>
</feature>
<evidence type="ECO:0000256" key="3">
    <source>
        <dbReference type="ARBA" id="ARBA00023602"/>
    </source>
</evidence>
<reference evidence="6" key="1">
    <citation type="journal article" date="2020" name="bioRxiv">
        <title>Comparative genomics of Chlamydomonas.</title>
        <authorList>
            <person name="Craig R.J."/>
            <person name="Hasan A.R."/>
            <person name="Ness R.W."/>
            <person name="Keightley P.D."/>
        </authorList>
    </citation>
    <scope>NUCLEOTIDE SEQUENCE</scope>
    <source>
        <strain evidence="6">CCAP 11/173</strain>
    </source>
</reference>
<dbReference type="GO" id="GO:0051879">
    <property type="term" value="F:Hsp90 protein binding"/>
    <property type="evidence" value="ECO:0007669"/>
    <property type="project" value="InterPro"/>
</dbReference>
<dbReference type="OrthoDB" id="420195at2759"/>
<keyword evidence="1" id="KW-0677">Repeat</keyword>
<organism evidence="6 7">
    <name type="scientific">Chlamydomonas schloesseri</name>
    <dbReference type="NCBI Taxonomy" id="2026947"/>
    <lineage>
        <taxon>Eukaryota</taxon>
        <taxon>Viridiplantae</taxon>
        <taxon>Chlorophyta</taxon>
        <taxon>core chlorophytes</taxon>
        <taxon>Chlorophyceae</taxon>
        <taxon>CS clade</taxon>
        <taxon>Chlamydomonadales</taxon>
        <taxon>Chlamydomonadaceae</taxon>
        <taxon>Chlamydomonas</taxon>
    </lineage>
</organism>
<accession>A0A835T068</accession>
<comment type="caution">
    <text evidence="6">The sequence shown here is derived from an EMBL/GenBank/DDBJ whole genome shotgun (WGS) entry which is preliminary data.</text>
</comment>
<keyword evidence="2" id="KW-0802">TPR repeat</keyword>
<dbReference type="EMBL" id="JAEHOD010000081">
    <property type="protein sequence ID" value="KAG2430020.1"/>
    <property type="molecule type" value="Genomic_DNA"/>
</dbReference>
<dbReference type="AlphaFoldDB" id="A0A835T068"/>
<evidence type="ECO:0000313" key="6">
    <source>
        <dbReference type="EMBL" id="KAG2430020.1"/>
    </source>
</evidence>
<evidence type="ECO:0000313" key="7">
    <source>
        <dbReference type="Proteomes" id="UP000613740"/>
    </source>
</evidence>
<feature type="region of interest" description="Disordered" evidence="4">
    <location>
        <begin position="1"/>
        <end position="21"/>
    </location>
</feature>